<evidence type="ECO:0000313" key="3">
    <source>
        <dbReference type="Proteomes" id="UP000243468"/>
    </source>
</evidence>
<evidence type="ECO:0000256" key="1">
    <source>
        <dbReference type="SAM" id="Phobius"/>
    </source>
</evidence>
<gene>
    <name evidence="2" type="ORF">SAMN05421732_102179</name>
</gene>
<dbReference type="EMBL" id="FMYO01000002">
    <property type="protein sequence ID" value="SDB96968.1"/>
    <property type="molecule type" value="Genomic_DNA"/>
</dbReference>
<proteinExistence type="predicted"/>
<organism evidence="2 3">
    <name type="scientific">Acinetobacter kookii</name>
    <dbReference type="NCBI Taxonomy" id="1226327"/>
    <lineage>
        <taxon>Bacteria</taxon>
        <taxon>Pseudomonadati</taxon>
        <taxon>Pseudomonadota</taxon>
        <taxon>Gammaproteobacteria</taxon>
        <taxon>Moraxellales</taxon>
        <taxon>Moraxellaceae</taxon>
        <taxon>Acinetobacter</taxon>
    </lineage>
</organism>
<evidence type="ECO:0000313" key="2">
    <source>
        <dbReference type="EMBL" id="SDB96968.1"/>
    </source>
</evidence>
<name>A0A1G6HS51_9GAMM</name>
<sequence length="61" mass="6736">MGLWCLKVLFFLFVGFSIVGLIFGIYTHDGIIIAIGILFILAAIIIALELKQLSSGPFHRD</sequence>
<reference evidence="3" key="1">
    <citation type="submission" date="2016-09" db="EMBL/GenBank/DDBJ databases">
        <authorList>
            <person name="Varghese N."/>
            <person name="Submissions S."/>
        </authorList>
    </citation>
    <scope>NUCLEOTIDE SEQUENCE [LARGE SCALE GENOMIC DNA]</scope>
    <source>
        <strain evidence="3">ANC 4667</strain>
    </source>
</reference>
<keyword evidence="3" id="KW-1185">Reference proteome</keyword>
<dbReference type="AlphaFoldDB" id="A0A1G6HS51"/>
<feature type="transmembrane region" description="Helical" evidence="1">
    <location>
        <begin position="31"/>
        <end position="50"/>
    </location>
</feature>
<keyword evidence="1" id="KW-1133">Transmembrane helix</keyword>
<keyword evidence="1" id="KW-0472">Membrane</keyword>
<protein>
    <submittedName>
        <fullName evidence="2">Uncharacterized protein</fullName>
    </submittedName>
</protein>
<accession>A0A1G6HS51</accession>
<feature type="transmembrane region" description="Helical" evidence="1">
    <location>
        <begin position="7"/>
        <end position="25"/>
    </location>
</feature>
<dbReference type="Proteomes" id="UP000243468">
    <property type="component" value="Unassembled WGS sequence"/>
</dbReference>
<dbReference type="RefSeq" id="WP_092819126.1">
    <property type="nucleotide sequence ID" value="NZ_BAABKJ010000001.1"/>
</dbReference>
<keyword evidence="1" id="KW-0812">Transmembrane</keyword>
<dbReference type="OrthoDB" id="6711324at2"/>